<reference evidence="1 2" key="1">
    <citation type="journal article" date="2023" name="Commun. Biol.">
        <title>Genome analysis of Parmales, the sister group of diatoms, reveals the evolutionary specialization of diatoms from phago-mixotrophs to photoautotrophs.</title>
        <authorList>
            <person name="Ban H."/>
            <person name="Sato S."/>
            <person name="Yoshikawa S."/>
            <person name="Yamada K."/>
            <person name="Nakamura Y."/>
            <person name="Ichinomiya M."/>
            <person name="Sato N."/>
            <person name="Blanc-Mathieu R."/>
            <person name="Endo H."/>
            <person name="Kuwata A."/>
            <person name="Ogata H."/>
        </authorList>
    </citation>
    <scope>NUCLEOTIDE SEQUENCE [LARGE SCALE GENOMIC DNA]</scope>
</reference>
<feature type="non-terminal residue" evidence="1">
    <location>
        <position position="263"/>
    </location>
</feature>
<name>A0ABQ6NCQ0_9STRA</name>
<dbReference type="InterPro" id="IPR039662">
    <property type="entry name" value="Cohesin_Scc3/SA"/>
</dbReference>
<protein>
    <recommendedName>
        <fullName evidence="3">Nuclear condensin complex subunit 3 C-terminal domain-containing protein</fullName>
    </recommendedName>
</protein>
<feature type="non-terminal residue" evidence="1">
    <location>
        <position position="1"/>
    </location>
</feature>
<accession>A0ABQ6NCQ0</accession>
<evidence type="ECO:0000313" key="1">
    <source>
        <dbReference type="EMBL" id="GMI58060.1"/>
    </source>
</evidence>
<evidence type="ECO:0000313" key="2">
    <source>
        <dbReference type="Proteomes" id="UP001165060"/>
    </source>
</evidence>
<proteinExistence type="predicted"/>
<dbReference type="PANTHER" id="PTHR11199:SF0">
    <property type="entry name" value="LD34181P-RELATED"/>
    <property type="match status" value="1"/>
</dbReference>
<organism evidence="1 2">
    <name type="scientific">Tetraparma gracilis</name>
    <dbReference type="NCBI Taxonomy" id="2962635"/>
    <lineage>
        <taxon>Eukaryota</taxon>
        <taxon>Sar</taxon>
        <taxon>Stramenopiles</taxon>
        <taxon>Ochrophyta</taxon>
        <taxon>Bolidophyceae</taxon>
        <taxon>Parmales</taxon>
        <taxon>Triparmaceae</taxon>
        <taxon>Tetraparma</taxon>
    </lineage>
</organism>
<keyword evidence="2" id="KW-1185">Reference proteome</keyword>
<dbReference type="EMBL" id="BRYB01006456">
    <property type="protein sequence ID" value="GMI58060.1"/>
    <property type="molecule type" value="Genomic_DNA"/>
</dbReference>
<dbReference type="Proteomes" id="UP001165060">
    <property type="component" value="Unassembled WGS sequence"/>
</dbReference>
<sequence>YFGWLISDPSSLVREAALDGLNRPFVVANSSPDSGVDLELMTNVAMKFLKRIAGCAIDKEASVQPHAMTLLLSLLREGFLDELEDDALWDQINFKALDPSATPEMRRTALEFIIEQLEAFADDEEVEGAVGVTGGDAERIVVLKIDALASWVAHAFTGGDEKQDLGEMNLQLTDLLVESLKAIPEHSYITTDWSSMLRVINEDSVATTANNNTADRATDAAKQLVLMRMLMASVKMEVGKVGAADFLLGLSFKAAAVNKKSET</sequence>
<gene>
    <name evidence="1" type="ORF">TeGR_g2258</name>
</gene>
<dbReference type="PANTHER" id="PTHR11199">
    <property type="entry name" value="STROMAL ANTIGEN"/>
    <property type="match status" value="1"/>
</dbReference>
<comment type="caution">
    <text evidence="1">The sequence shown here is derived from an EMBL/GenBank/DDBJ whole genome shotgun (WGS) entry which is preliminary data.</text>
</comment>
<evidence type="ECO:0008006" key="3">
    <source>
        <dbReference type="Google" id="ProtNLM"/>
    </source>
</evidence>